<feature type="region of interest" description="Disordered" evidence="5">
    <location>
        <begin position="40"/>
        <end position="68"/>
    </location>
</feature>
<gene>
    <name evidence="7" type="ORF">D9Q98_003329</name>
</gene>
<dbReference type="Proteomes" id="UP001055712">
    <property type="component" value="Unassembled WGS sequence"/>
</dbReference>
<feature type="compositionally biased region" description="Basic and acidic residues" evidence="5">
    <location>
        <begin position="40"/>
        <end position="53"/>
    </location>
</feature>
<feature type="compositionally biased region" description="Low complexity" evidence="5">
    <location>
        <begin position="386"/>
        <end position="403"/>
    </location>
</feature>
<dbReference type="OrthoDB" id="6270329at2759"/>
<reference evidence="7" key="2">
    <citation type="submission" date="2020-11" db="EMBL/GenBank/DDBJ databases">
        <authorList>
            <person name="Cecchin M."/>
            <person name="Marcolungo L."/>
            <person name="Rossato M."/>
            <person name="Girolomoni L."/>
            <person name="Cosentino E."/>
            <person name="Cuine S."/>
            <person name="Li-Beisson Y."/>
            <person name="Delledonne M."/>
            <person name="Ballottari M."/>
        </authorList>
    </citation>
    <scope>NUCLEOTIDE SEQUENCE</scope>
    <source>
        <strain evidence="7">211/11P</strain>
        <tissue evidence="7">Whole cell</tissue>
    </source>
</reference>
<reference evidence="7" key="1">
    <citation type="journal article" date="2019" name="Plant J.">
        <title>Chlorella vulgaris genome assembly and annotation reveals the molecular basis for metabolic acclimation to high light conditions.</title>
        <authorList>
            <person name="Cecchin M."/>
            <person name="Marcolungo L."/>
            <person name="Rossato M."/>
            <person name="Girolomoni L."/>
            <person name="Cosentino E."/>
            <person name="Cuine S."/>
            <person name="Li-Beisson Y."/>
            <person name="Delledonne M."/>
            <person name="Ballottari M."/>
        </authorList>
    </citation>
    <scope>NUCLEOTIDE SEQUENCE</scope>
    <source>
        <strain evidence="7">211/11P</strain>
    </source>
</reference>
<keyword evidence="1" id="KW-0479">Metal-binding</keyword>
<dbReference type="SUPFAM" id="SSF57850">
    <property type="entry name" value="RING/U-box"/>
    <property type="match status" value="1"/>
</dbReference>
<organism evidence="7 8">
    <name type="scientific">Chlorella vulgaris</name>
    <name type="common">Green alga</name>
    <dbReference type="NCBI Taxonomy" id="3077"/>
    <lineage>
        <taxon>Eukaryota</taxon>
        <taxon>Viridiplantae</taxon>
        <taxon>Chlorophyta</taxon>
        <taxon>core chlorophytes</taxon>
        <taxon>Trebouxiophyceae</taxon>
        <taxon>Chlorellales</taxon>
        <taxon>Chlorellaceae</taxon>
        <taxon>Chlorella clade</taxon>
        <taxon>Chlorella</taxon>
    </lineage>
</organism>
<evidence type="ECO:0000256" key="3">
    <source>
        <dbReference type="ARBA" id="ARBA00022833"/>
    </source>
</evidence>
<evidence type="ECO:0000313" key="8">
    <source>
        <dbReference type="Proteomes" id="UP001055712"/>
    </source>
</evidence>
<dbReference type="InterPro" id="IPR000433">
    <property type="entry name" value="Znf_ZZ"/>
</dbReference>
<keyword evidence="8" id="KW-1185">Reference proteome</keyword>
<comment type="caution">
    <text evidence="7">The sequence shown here is derived from an EMBL/GenBank/DDBJ whole genome shotgun (WGS) entry which is preliminary data.</text>
</comment>
<protein>
    <recommendedName>
        <fullName evidence="6">ZZ-type domain-containing protein</fullName>
    </recommendedName>
</protein>
<dbReference type="PANTHER" id="PTHR15898">
    <property type="entry name" value="BIFUNCTIONAL APOPTOSIS REGULATOR"/>
    <property type="match status" value="1"/>
</dbReference>
<dbReference type="AlphaFoldDB" id="A0A9D4YYV0"/>
<evidence type="ECO:0000256" key="5">
    <source>
        <dbReference type="SAM" id="MobiDB-lite"/>
    </source>
</evidence>
<feature type="compositionally biased region" description="Pro residues" evidence="5">
    <location>
        <begin position="58"/>
        <end position="68"/>
    </location>
</feature>
<dbReference type="Gene3D" id="3.30.60.90">
    <property type="match status" value="1"/>
</dbReference>
<dbReference type="EMBL" id="SIDB01000004">
    <property type="protein sequence ID" value="KAI3433519.1"/>
    <property type="molecule type" value="Genomic_DNA"/>
</dbReference>
<dbReference type="SMART" id="SM00291">
    <property type="entry name" value="ZnF_ZZ"/>
    <property type="match status" value="1"/>
</dbReference>
<feature type="region of interest" description="Disordered" evidence="5">
    <location>
        <begin position="198"/>
        <end position="248"/>
    </location>
</feature>
<dbReference type="GO" id="GO:0043161">
    <property type="term" value="P:proteasome-mediated ubiquitin-dependent protein catabolic process"/>
    <property type="evidence" value="ECO:0007669"/>
    <property type="project" value="TreeGrafter"/>
</dbReference>
<dbReference type="Pfam" id="PF00569">
    <property type="entry name" value="ZZ"/>
    <property type="match status" value="1"/>
</dbReference>
<keyword evidence="2 4" id="KW-0863">Zinc-finger</keyword>
<evidence type="ECO:0000259" key="6">
    <source>
        <dbReference type="PROSITE" id="PS50135"/>
    </source>
</evidence>
<name>A0A9D4YYV0_CHLVU</name>
<evidence type="ECO:0000256" key="4">
    <source>
        <dbReference type="PROSITE-ProRule" id="PRU00228"/>
    </source>
</evidence>
<proteinExistence type="predicted"/>
<keyword evidence="3" id="KW-0862">Zinc</keyword>
<dbReference type="FunFam" id="3.30.60.90:FF:000014">
    <property type="entry name" value="E3 ubiquitin-protein ligase PRT1"/>
    <property type="match status" value="1"/>
</dbReference>
<feature type="domain" description="ZZ-type" evidence="6">
    <location>
        <begin position="286"/>
        <end position="351"/>
    </location>
</feature>
<dbReference type="PROSITE" id="PS50135">
    <property type="entry name" value="ZF_ZZ_2"/>
    <property type="match status" value="1"/>
</dbReference>
<feature type="compositionally biased region" description="Low complexity" evidence="5">
    <location>
        <begin position="443"/>
        <end position="472"/>
    </location>
</feature>
<sequence>MSPYTPSACPVCRTKYNQLPAICAKLHHYLATQFPEQYAARRQETEAEERDLHSTTPEPSPAPCPLPSGPDGWTPQHFACDSPACGKLLCRPLVLTCGHVIDAACMPRVGDSDGTDGHALHTSECPACGLVSQQQPAACRQLGELVTQLFPEQSRQRLLECEHELAAEIPGRQLVPGPQAQAQKGQQPPVSVQASEGLVGGSVYPSTPRASAAGSAADGSGATTGDEGTAGDAAGRRQQQQQQQQALSPSLTLALRRRQEAGGASQLMADRLEANLQRLSGDSYVHHAVGCDGCGAYPIQGRRYKCQDCPEAMGFDLCGACMDRGLGNVVGRFNQRHLPEHRMHLCRPRVTAMHLLQAANPELPMEQLMWLLELTLTGGDEEAGQEQEATQPAQQQQQQQQPASGISGDAAVNHSGTDANAAVTTLRRGPRPVFDATAQEPSPSAHAAAAGGPGTAGDAAAAAAAAAGSDGTQELGGEAQGLIDDGEEEVHVALADLERDS</sequence>
<feature type="region of interest" description="Disordered" evidence="5">
    <location>
        <begin position="433"/>
        <end position="486"/>
    </location>
</feature>
<accession>A0A9D4YYV0</accession>
<dbReference type="GO" id="GO:0061630">
    <property type="term" value="F:ubiquitin protein ligase activity"/>
    <property type="evidence" value="ECO:0007669"/>
    <property type="project" value="TreeGrafter"/>
</dbReference>
<evidence type="ECO:0000256" key="2">
    <source>
        <dbReference type="ARBA" id="ARBA00022771"/>
    </source>
</evidence>
<evidence type="ECO:0000313" key="7">
    <source>
        <dbReference type="EMBL" id="KAI3433519.1"/>
    </source>
</evidence>
<dbReference type="CDD" id="cd02338">
    <property type="entry name" value="ZZ_PCMF_like"/>
    <property type="match status" value="1"/>
</dbReference>
<dbReference type="GO" id="GO:0008270">
    <property type="term" value="F:zinc ion binding"/>
    <property type="evidence" value="ECO:0007669"/>
    <property type="project" value="UniProtKB-KW"/>
</dbReference>
<feature type="region of interest" description="Disordered" evidence="5">
    <location>
        <begin position="380"/>
        <end position="415"/>
    </location>
</feature>
<evidence type="ECO:0000256" key="1">
    <source>
        <dbReference type="ARBA" id="ARBA00022723"/>
    </source>
</evidence>
<dbReference type="PANTHER" id="PTHR15898:SF13">
    <property type="entry name" value="BIFUNCTIONAL APOPTOSIS REGULATOR"/>
    <property type="match status" value="1"/>
</dbReference>
<feature type="compositionally biased region" description="Low complexity" evidence="5">
    <location>
        <begin position="210"/>
        <end position="245"/>
    </location>
</feature>
<dbReference type="InterPro" id="IPR043145">
    <property type="entry name" value="Znf_ZZ_sf"/>
</dbReference>